<keyword evidence="2" id="KW-1185">Reference proteome</keyword>
<accession>A0A430AU62</accession>
<gene>
    <name evidence="1" type="ORF">CBF29_07940</name>
</gene>
<organism evidence="1 2">
    <name type="scientific">Vagococcus elongatus</name>
    <dbReference type="NCBI Taxonomy" id="180344"/>
    <lineage>
        <taxon>Bacteria</taxon>
        <taxon>Bacillati</taxon>
        <taxon>Bacillota</taxon>
        <taxon>Bacilli</taxon>
        <taxon>Lactobacillales</taxon>
        <taxon>Enterococcaceae</taxon>
        <taxon>Vagococcus</taxon>
    </lineage>
</organism>
<dbReference type="OrthoDB" id="9816277at2"/>
<dbReference type="EMBL" id="NGKA01000010">
    <property type="protein sequence ID" value="RSU11599.1"/>
    <property type="molecule type" value="Genomic_DNA"/>
</dbReference>
<dbReference type="RefSeq" id="WP_126809221.1">
    <property type="nucleotide sequence ID" value="NZ_NGKA01000010.1"/>
</dbReference>
<dbReference type="AlphaFoldDB" id="A0A430AU62"/>
<protein>
    <recommendedName>
        <fullName evidence="3">IrrE N-terminal-like domain-containing protein</fullName>
    </recommendedName>
</protein>
<evidence type="ECO:0000313" key="2">
    <source>
        <dbReference type="Proteomes" id="UP000287605"/>
    </source>
</evidence>
<evidence type="ECO:0000313" key="1">
    <source>
        <dbReference type="EMBL" id="RSU11599.1"/>
    </source>
</evidence>
<dbReference type="Gene3D" id="1.10.10.2910">
    <property type="match status" value="1"/>
</dbReference>
<proteinExistence type="predicted"/>
<comment type="caution">
    <text evidence="1">The sequence shown here is derived from an EMBL/GenBank/DDBJ whole genome shotgun (WGS) entry which is preliminary data.</text>
</comment>
<evidence type="ECO:0008006" key="3">
    <source>
        <dbReference type="Google" id="ProtNLM"/>
    </source>
</evidence>
<dbReference type="Proteomes" id="UP000287605">
    <property type="component" value="Unassembled WGS sequence"/>
</dbReference>
<name>A0A430AU62_9ENTE</name>
<reference evidence="1 2" key="1">
    <citation type="submission" date="2017-05" db="EMBL/GenBank/DDBJ databases">
        <title>Vagococcus spp. assemblies.</title>
        <authorList>
            <person name="Gulvik C.A."/>
        </authorList>
    </citation>
    <scope>NUCLEOTIDE SEQUENCE [LARGE SCALE GENOMIC DNA]</scope>
    <source>
        <strain evidence="1 2">CCUG 51432</strain>
    </source>
</reference>
<sequence>MREDVHIALKKIWEQVGSYNPFVIAEKYNFEISYHDFKGSPLGHCSTVMGQTIILMDKSLENSNKRFLVCGHEIYHGISHQDIASYYSINGVTKGKMEDEANGFSVELLKCLYFEEHGRHATYYKELSIYGIGEDMLEYL</sequence>